<evidence type="ECO:0000313" key="2">
    <source>
        <dbReference type="Proteomes" id="UP000579812"/>
    </source>
</evidence>
<protein>
    <submittedName>
        <fullName evidence="1">Uncharacterized protein</fullName>
    </submittedName>
</protein>
<dbReference type="EMBL" id="JAAMOB010000005">
    <property type="protein sequence ID" value="KAF4113655.1"/>
    <property type="molecule type" value="Genomic_DNA"/>
</dbReference>
<accession>A0A7J6D365</accession>
<dbReference type="Proteomes" id="UP000579812">
    <property type="component" value="Unassembled WGS sequence"/>
</dbReference>
<proteinExistence type="predicted"/>
<reference evidence="1 2" key="1">
    <citation type="submission" date="2020-04" db="EMBL/GenBank/DDBJ databases">
        <title>Chromosome-level genome assembly of a cyprinid fish Onychostoma macrolepis by integration of Nanopore Sequencing, Bionano and Hi-C technology.</title>
        <authorList>
            <person name="Wang D."/>
        </authorList>
    </citation>
    <scope>NUCLEOTIDE SEQUENCE [LARGE SCALE GENOMIC DNA]</scope>
    <source>
        <strain evidence="1">SWU-2019</strain>
        <tissue evidence="1">Muscle</tissue>
    </source>
</reference>
<evidence type="ECO:0000313" key="1">
    <source>
        <dbReference type="EMBL" id="KAF4113655.1"/>
    </source>
</evidence>
<comment type="caution">
    <text evidence="1">The sequence shown here is derived from an EMBL/GenBank/DDBJ whole genome shotgun (WGS) entry which is preliminary data.</text>
</comment>
<sequence>MLTSWMTAKCPDQTLPFRLYLFDTWVLCSLRASARASQPDNLPFHPAVGETDPVRLSEYWPPVKRQCRSWPPTYFLSDGQRGLAISRYGSRPPAEHRPPVSSILAPFPPAWRGLPVRCPESQSPIGCCESPPSSGFSLLPTRRRGYPSDIVVLISCQTLTLVSQWAPVLAARK</sequence>
<organism evidence="1 2">
    <name type="scientific">Onychostoma macrolepis</name>
    <dbReference type="NCBI Taxonomy" id="369639"/>
    <lineage>
        <taxon>Eukaryota</taxon>
        <taxon>Metazoa</taxon>
        <taxon>Chordata</taxon>
        <taxon>Craniata</taxon>
        <taxon>Vertebrata</taxon>
        <taxon>Euteleostomi</taxon>
        <taxon>Actinopterygii</taxon>
        <taxon>Neopterygii</taxon>
        <taxon>Teleostei</taxon>
        <taxon>Ostariophysi</taxon>
        <taxon>Cypriniformes</taxon>
        <taxon>Cyprinidae</taxon>
        <taxon>Acrossocheilinae</taxon>
        <taxon>Onychostoma</taxon>
    </lineage>
</organism>
<gene>
    <name evidence="1" type="ORF">G5714_006200</name>
</gene>
<name>A0A7J6D365_9TELE</name>
<dbReference type="AlphaFoldDB" id="A0A7J6D365"/>
<keyword evidence="2" id="KW-1185">Reference proteome</keyword>